<dbReference type="InterPro" id="IPR054722">
    <property type="entry name" value="PolX-like_BBD"/>
</dbReference>
<dbReference type="AlphaFoldDB" id="A0A803MF18"/>
<dbReference type="PANTHER" id="PTHR31900:SF31">
    <property type="entry name" value="F-BOX_LRR-REPEAT PROTEIN 13-LIKE"/>
    <property type="match status" value="1"/>
</dbReference>
<dbReference type="InterPro" id="IPR050232">
    <property type="entry name" value="FBL13/AtMIF1-like"/>
</dbReference>
<accession>A0A803MF18</accession>
<dbReference type="Proteomes" id="UP000596660">
    <property type="component" value="Unplaced"/>
</dbReference>
<dbReference type="SUPFAM" id="SSF52047">
    <property type="entry name" value="RNI-like"/>
    <property type="match status" value="1"/>
</dbReference>
<organism evidence="3 4">
    <name type="scientific">Chenopodium quinoa</name>
    <name type="common">Quinoa</name>
    <dbReference type="NCBI Taxonomy" id="63459"/>
    <lineage>
        <taxon>Eukaryota</taxon>
        <taxon>Viridiplantae</taxon>
        <taxon>Streptophyta</taxon>
        <taxon>Embryophyta</taxon>
        <taxon>Tracheophyta</taxon>
        <taxon>Spermatophyta</taxon>
        <taxon>Magnoliopsida</taxon>
        <taxon>eudicotyledons</taxon>
        <taxon>Gunneridae</taxon>
        <taxon>Pentapetalae</taxon>
        <taxon>Caryophyllales</taxon>
        <taxon>Chenopodiaceae</taxon>
        <taxon>Chenopodioideae</taxon>
        <taxon>Atripliceae</taxon>
        <taxon>Chenopodium</taxon>
    </lineage>
</organism>
<dbReference type="Pfam" id="PF08387">
    <property type="entry name" value="FBD"/>
    <property type="match status" value="1"/>
</dbReference>
<keyword evidence="4" id="KW-1185">Reference proteome</keyword>
<evidence type="ECO:0000256" key="1">
    <source>
        <dbReference type="SAM" id="MobiDB-lite"/>
    </source>
</evidence>
<dbReference type="InterPro" id="IPR032675">
    <property type="entry name" value="LRR_dom_sf"/>
</dbReference>
<dbReference type="InterPro" id="IPR001810">
    <property type="entry name" value="F-box_dom"/>
</dbReference>
<dbReference type="InterPro" id="IPR036047">
    <property type="entry name" value="F-box-like_dom_sf"/>
</dbReference>
<reference evidence="3" key="2">
    <citation type="submission" date="2021-03" db="UniProtKB">
        <authorList>
            <consortium name="EnsemblPlants"/>
        </authorList>
    </citation>
    <scope>IDENTIFICATION</scope>
</reference>
<dbReference type="InterPro" id="IPR006566">
    <property type="entry name" value="FBD"/>
</dbReference>
<dbReference type="Pfam" id="PF22936">
    <property type="entry name" value="Pol_BBD"/>
    <property type="match status" value="1"/>
</dbReference>
<sequence>MYGNIDLFTNLSDISSPVGLPNGKSTTATKEGRVILSDNLTLDNVLYVPALKCNLLAVSQLLEKQSYSVMFTDKLCIIQDRSLRNLIGAGEQCDGVYIFRPVRAQNSRANKVVVSDASLLWHKRLGHPSMQVFFEDKFPYLESLPDEQRLLWERYFSNPPVWDDGDAFLGTNSGVQREGVAVKTVNPATWPREQLPSRDQAAEQPASSSSHAADAVAGAAGQPAPAGQALSQQQQGTGQLAAFPAPAGGAYGQPPPSSVHSLPDAIITVILSLLPIDTSAATSVLSHRWRRLWTAVTSLEFHADGSTFTTTADHILAQLTAPTLRVFHLSLTSPSELPESDSLESSFREVCRRNVESVFIDVRCSFYEEFFYVPVCLFNSVVILDLELVGKLKFDFADDEIGGVVLPNLRKLSLNYLLDVPFWLGNLIRCCQKLEDLDLVFKLDVVESEIADSVNICALNLKLLKIDLEFVGQTQHINISIDAPQLEYLNLRDCTSFYDFVRSPTRLVRTCIDLIKEERYLEDEDDMDWLPSGDYLRHMSKFIGGMCSVSSLDLKLDSDTNIFTHLSSVGNGFLPVFRNLTNFEMTLDGIGLNGWKDLILSLQCFPNLKHLEVNMEGDPPMDLNHWSEPGSVPDCLVSKMKTIQIRGLIGIDDDLKLLAYILSNAVVLNELCLDVCMRDDSNDLLWKERKFCMSLFKLPRKSSTCEIVFSGRSATTSSSAFEDEYLTCQMYLAD</sequence>
<evidence type="ECO:0000313" key="4">
    <source>
        <dbReference type="Proteomes" id="UP000596660"/>
    </source>
</evidence>
<dbReference type="PANTHER" id="PTHR31900">
    <property type="entry name" value="F-BOX/RNI SUPERFAMILY PROTEIN-RELATED"/>
    <property type="match status" value="1"/>
</dbReference>
<dbReference type="Gramene" id="AUR62028061-RA">
    <property type="protein sequence ID" value="AUR62028061-RA:cds"/>
    <property type="gene ID" value="AUR62028061"/>
</dbReference>
<reference evidence="3" key="1">
    <citation type="journal article" date="2017" name="Nature">
        <title>The genome of Chenopodium quinoa.</title>
        <authorList>
            <person name="Jarvis D.E."/>
            <person name="Ho Y.S."/>
            <person name="Lightfoot D.J."/>
            <person name="Schmoeckel S.M."/>
            <person name="Li B."/>
            <person name="Borm T.J.A."/>
            <person name="Ohyanagi H."/>
            <person name="Mineta K."/>
            <person name="Michell C.T."/>
            <person name="Saber N."/>
            <person name="Kharbatia N.M."/>
            <person name="Rupper R.R."/>
            <person name="Sharp A.R."/>
            <person name="Dally N."/>
            <person name="Boughton B.A."/>
            <person name="Woo Y.H."/>
            <person name="Gao G."/>
            <person name="Schijlen E.G.W.M."/>
            <person name="Guo X."/>
            <person name="Momin A.A."/>
            <person name="Negrao S."/>
            <person name="Al-Babili S."/>
            <person name="Gehring C."/>
            <person name="Roessner U."/>
            <person name="Jung C."/>
            <person name="Murphy K."/>
            <person name="Arold S.T."/>
            <person name="Gojobori T."/>
            <person name="van der Linden C.G."/>
            <person name="van Loo E.N."/>
            <person name="Jellen E.N."/>
            <person name="Maughan P.J."/>
            <person name="Tester M."/>
        </authorList>
    </citation>
    <scope>NUCLEOTIDE SEQUENCE [LARGE SCALE GENOMIC DNA]</scope>
    <source>
        <strain evidence="3">cv. PI 614886</strain>
    </source>
</reference>
<evidence type="ECO:0000313" key="3">
    <source>
        <dbReference type="EnsemblPlants" id="AUR62028061-RA:cds"/>
    </source>
</evidence>
<dbReference type="Gene3D" id="3.80.10.10">
    <property type="entry name" value="Ribonuclease Inhibitor"/>
    <property type="match status" value="1"/>
</dbReference>
<feature type="domain" description="FBD" evidence="2">
    <location>
        <begin position="634"/>
        <end position="710"/>
    </location>
</feature>
<proteinExistence type="predicted"/>
<name>A0A803MF18_CHEQI</name>
<dbReference type="SMART" id="SM00579">
    <property type="entry name" value="FBD"/>
    <property type="match status" value="1"/>
</dbReference>
<evidence type="ECO:0000259" key="2">
    <source>
        <dbReference type="SMART" id="SM00579"/>
    </source>
</evidence>
<dbReference type="Pfam" id="PF00646">
    <property type="entry name" value="F-box"/>
    <property type="match status" value="1"/>
</dbReference>
<dbReference type="SUPFAM" id="SSF81383">
    <property type="entry name" value="F-box domain"/>
    <property type="match status" value="1"/>
</dbReference>
<feature type="region of interest" description="Disordered" evidence="1">
    <location>
        <begin position="182"/>
        <end position="258"/>
    </location>
</feature>
<dbReference type="EnsemblPlants" id="AUR62028061-RA">
    <property type="protein sequence ID" value="AUR62028061-RA:cds"/>
    <property type="gene ID" value="AUR62028061"/>
</dbReference>
<feature type="compositionally biased region" description="Low complexity" evidence="1">
    <location>
        <begin position="204"/>
        <end position="248"/>
    </location>
</feature>
<dbReference type="OMA" id="RNELYNG"/>
<protein>
    <recommendedName>
        <fullName evidence="2">FBD domain-containing protein</fullName>
    </recommendedName>
</protein>